<proteinExistence type="predicted"/>
<dbReference type="AlphaFoldDB" id="A0A1F6BIW9"/>
<protein>
    <submittedName>
        <fullName evidence="2">Uncharacterized protein</fullName>
    </submittedName>
</protein>
<reference evidence="2 3" key="1">
    <citation type="journal article" date="2016" name="Nat. Commun.">
        <title>Thousands of microbial genomes shed light on interconnected biogeochemical processes in an aquifer system.</title>
        <authorList>
            <person name="Anantharaman K."/>
            <person name="Brown C.T."/>
            <person name="Hug L.A."/>
            <person name="Sharon I."/>
            <person name="Castelle C.J."/>
            <person name="Probst A.J."/>
            <person name="Thomas B.C."/>
            <person name="Singh A."/>
            <person name="Wilkins M.J."/>
            <person name="Karaoz U."/>
            <person name="Brodie E.L."/>
            <person name="Williams K.H."/>
            <person name="Hubbard S.S."/>
            <person name="Banfield J.F."/>
        </authorList>
    </citation>
    <scope>NUCLEOTIDE SEQUENCE [LARGE SCALE GENOMIC DNA]</scope>
</reference>
<sequence length="102" mass="11808">MELQQKILGTEMRQVKYHGNVKFLIFECNNCLKPFSRMESYSRKQVKIHKNACCFCSPECRTSYFKKTKFQAPSAEKRSAAAKPKTKGKSSFFGWLGKLLND</sequence>
<feature type="region of interest" description="Disordered" evidence="1">
    <location>
        <begin position="76"/>
        <end position="102"/>
    </location>
</feature>
<comment type="caution">
    <text evidence="2">The sequence shown here is derived from an EMBL/GenBank/DDBJ whole genome shotgun (WGS) entry which is preliminary data.</text>
</comment>
<gene>
    <name evidence="2" type="ORF">A2968_07235</name>
</gene>
<dbReference type="EMBL" id="MFJU01000011">
    <property type="protein sequence ID" value="OGG36828.1"/>
    <property type="molecule type" value="Genomic_DNA"/>
</dbReference>
<evidence type="ECO:0000256" key="1">
    <source>
        <dbReference type="SAM" id="MobiDB-lite"/>
    </source>
</evidence>
<evidence type="ECO:0000313" key="3">
    <source>
        <dbReference type="Proteomes" id="UP000176228"/>
    </source>
</evidence>
<evidence type="ECO:0000313" key="2">
    <source>
        <dbReference type="EMBL" id="OGG36828.1"/>
    </source>
</evidence>
<name>A0A1F6BIW9_9BACT</name>
<dbReference type="Proteomes" id="UP000176228">
    <property type="component" value="Unassembled WGS sequence"/>
</dbReference>
<organism evidence="2 3">
    <name type="scientific">Candidatus Gottesmanbacteria bacterium RIFCSPLOWO2_01_FULL_42_22</name>
    <dbReference type="NCBI Taxonomy" id="1798391"/>
    <lineage>
        <taxon>Bacteria</taxon>
        <taxon>Candidatus Gottesmaniibacteriota</taxon>
    </lineage>
</organism>
<accession>A0A1F6BIW9</accession>